<reference evidence="1 2" key="1">
    <citation type="journal article" date="2024" name="Ann. Entomol. Soc. Am.">
        <title>Genomic analyses of the southern and eastern yellowjacket wasps (Hymenoptera: Vespidae) reveal evolutionary signatures of social life.</title>
        <authorList>
            <person name="Catto M.A."/>
            <person name="Caine P.B."/>
            <person name="Orr S.E."/>
            <person name="Hunt B.G."/>
            <person name="Goodisman M.A.D."/>
        </authorList>
    </citation>
    <scope>NUCLEOTIDE SEQUENCE [LARGE SCALE GENOMIC DNA]</scope>
    <source>
        <strain evidence="1">232</strain>
        <tissue evidence="1">Head and thorax</tissue>
    </source>
</reference>
<evidence type="ECO:0000313" key="2">
    <source>
        <dbReference type="Proteomes" id="UP001607303"/>
    </source>
</evidence>
<name>A0ABD2CVY2_VESMC</name>
<dbReference type="AlphaFoldDB" id="A0ABD2CVY2"/>
<comment type="caution">
    <text evidence="1">The sequence shown here is derived from an EMBL/GenBank/DDBJ whole genome shotgun (WGS) entry which is preliminary data.</text>
</comment>
<dbReference type="Proteomes" id="UP001607303">
    <property type="component" value="Unassembled WGS sequence"/>
</dbReference>
<sequence length="70" mass="8436">MLSPTHRMKSLLEFIFNIIHLLPKIELIILECFDKNYLVILTLILESFTRTEFSVRKNKWFAYKKCIFSP</sequence>
<dbReference type="EMBL" id="JAYRBN010000027">
    <property type="protein sequence ID" value="KAL2749304.1"/>
    <property type="molecule type" value="Genomic_DNA"/>
</dbReference>
<accession>A0ABD2CVY2</accession>
<gene>
    <name evidence="1" type="ORF">V1477_002244</name>
</gene>
<protein>
    <submittedName>
        <fullName evidence="1">Uncharacterized protein</fullName>
    </submittedName>
</protein>
<proteinExistence type="predicted"/>
<evidence type="ECO:0000313" key="1">
    <source>
        <dbReference type="EMBL" id="KAL2749304.1"/>
    </source>
</evidence>
<keyword evidence="2" id="KW-1185">Reference proteome</keyword>
<organism evidence="1 2">
    <name type="scientific">Vespula maculifrons</name>
    <name type="common">Eastern yellow jacket</name>
    <name type="synonym">Wasp</name>
    <dbReference type="NCBI Taxonomy" id="7453"/>
    <lineage>
        <taxon>Eukaryota</taxon>
        <taxon>Metazoa</taxon>
        <taxon>Ecdysozoa</taxon>
        <taxon>Arthropoda</taxon>
        <taxon>Hexapoda</taxon>
        <taxon>Insecta</taxon>
        <taxon>Pterygota</taxon>
        <taxon>Neoptera</taxon>
        <taxon>Endopterygota</taxon>
        <taxon>Hymenoptera</taxon>
        <taxon>Apocrita</taxon>
        <taxon>Aculeata</taxon>
        <taxon>Vespoidea</taxon>
        <taxon>Vespidae</taxon>
        <taxon>Vespinae</taxon>
        <taxon>Vespula</taxon>
    </lineage>
</organism>